<comment type="caution">
    <text evidence="5">The sequence shown here is derived from an EMBL/GenBank/DDBJ whole genome shotgun (WGS) entry which is preliminary data.</text>
</comment>
<accession>A0ABP9ACA7</accession>
<organism evidence="5 6">
    <name type="scientific">Actinomycetospora chlora</name>
    <dbReference type="NCBI Taxonomy" id="663608"/>
    <lineage>
        <taxon>Bacteria</taxon>
        <taxon>Bacillati</taxon>
        <taxon>Actinomycetota</taxon>
        <taxon>Actinomycetes</taxon>
        <taxon>Pseudonocardiales</taxon>
        <taxon>Pseudonocardiaceae</taxon>
        <taxon>Actinomycetospora</taxon>
    </lineage>
</organism>
<evidence type="ECO:0000259" key="4">
    <source>
        <dbReference type="PROSITE" id="PS51677"/>
    </source>
</evidence>
<dbReference type="EMBL" id="BAABHO010000005">
    <property type="protein sequence ID" value="GAA4778533.1"/>
    <property type="molecule type" value="Genomic_DNA"/>
</dbReference>
<feature type="domain" description="NodB homology" evidence="4">
    <location>
        <begin position="65"/>
        <end position="252"/>
    </location>
</feature>
<evidence type="ECO:0000256" key="3">
    <source>
        <dbReference type="SAM" id="MobiDB-lite"/>
    </source>
</evidence>
<proteinExistence type="predicted"/>
<dbReference type="InterPro" id="IPR050248">
    <property type="entry name" value="Polysacc_deacetylase_ArnD"/>
</dbReference>
<dbReference type="PROSITE" id="PS51677">
    <property type="entry name" value="NODB"/>
    <property type="match status" value="1"/>
</dbReference>
<dbReference type="RefSeq" id="WP_345411276.1">
    <property type="nucleotide sequence ID" value="NZ_BAABHO010000005.1"/>
</dbReference>
<feature type="region of interest" description="Disordered" evidence="3">
    <location>
        <begin position="41"/>
        <end position="67"/>
    </location>
</feature>
<dbReference type="SUPFAM" id="SSF88713">
    <property type="entry name" value="Glycoside hydrolase/deacetylase"/>
    <property type="match status" value="1"/>
</dbReference>
<dbReference type="Gene3D" id="3.20.20.370">
    <property type="entry name" value="Glycoside hydrolase/deacetylase"/>
    <property type="match status" value="1"/>
</dbReference>
<reference evidence="6" key="1">
    <citation type="journal article" date="2019" name="Int. J. Syst. Evol. Microbiol.">
        <title>The Global Catalogue of Microorganisms (GCM) 10K type strain sequencing project: providing services to taxonomists for standard genome sequencing and annotation.</title>
        <authorList>
            <consortium name="The Broad Institute Genomics Platform"/>
            <consortium name="The Broad Institute Genome Sequencing Center for Infectious Disease"/>
            <person name="Wu L."/>
            <person name="Ma J."/>
        </authorList>
    </citation>
    <scope>NUCLEOTIDE SEQUENCE [LARGE SCALE GENOMIC DNA]</scope>
    <source>
        <strain evidence="6">JCM 17979</strain>
    </source>
</reference>
<evidence type="ECO:0000256" key="1">
    <source>
        <dbReference type="ARBA" id="ARBA00022723"/>
    </source>
</evidence>
<dbReference type="PANTHER" id="PTHR10587:SF133">
    <property type="entry name" value="CHITIN DEACETYLASE 1-RELATED"/>
    <property type="match status" value="1"/>
</dbReference>
<evidence type="ECO:0000313" key="5">
    <source>
        <dbReference type="EMBL" id="GAA4778533.1"/>
    </source>
</evidence>
<evidence type="ECO:0000313" key="6">
    <source>
        <dbReference type="Proteomes" id="UP001500928"/>
    </source>
</evidence>
<sequence length="274" mass="29263">MSFDDRRRNVRSLLFFLVALLGTAVLSFAGSFAGAADRGELTGRRYTPTPADRALPPTVSSAPGPRVALTFDDGPSPQVTPYILDVLAAKRVPATFFLQGEHVADHPDLVRRVAAEGHVVANHGWDHPWFPDLTPQEAESQIGRTNDLLTEITGVRPTLFRYPFGQPSPGGDAALARLGLTGGVHWKWASSKPGDFQCPGTDALVDYVLTESVDQAMILLHDAGDVIGCPPEQLDYLPRAIDALRARGVTFGVVAPSPVRSAVNSGSPAAVVPR</sequence>
<dbReference type="Proteomes" id="UP001500928">
    <property type="component" value="Unassembled WGS sequence"/>
</dbReference>
<name>A0ABP9ACA7_9PSEU</name>
<dbReference type="InterPro" id="IPR002509">
    <property type="entry name" value="NODB_dom"/>
</dbReference>
<dbReference type="Pfam" id="PF01522">
    <property type="entry name" value="Polysacc_deac_1"/>
    <property type="match status" value="1"/>
</dbReference>
<evidence type="ECO:0000256" key="2">
    <source>
        <dbReference type="ARBA" id="ARBA00022801"/>
    </source>
</evidence>
<dbReference type="InterPro" id="IPR011330">
    <property type="entry name" value="Glyco_hydro/deAcase_b/a-brl"/>
</dbReference>
<keyword evidence="1" id="KW-0479">Metal-binding</keyword>
<keyword evidence="6" id="KW-1185">Reference proteome</keyword>
<keyword evidence="2" id="KW-0378">Hydrolase</keyword>
<gene>
    <name evidence="5" type="ORF">GCM10023200_09410</name>
</gene>
<dbReference type="CDD" id="cd10917">
    <property type="entry name" value="CE4_NodB_like_6s_7s"/>
    <property type="match status" value="1"/>
</dbReference>
<protein>
    <recommendedName>
        <fullName evidence="4">NodB homology domain-containing protein</fullName>
    </recommendedName>
</protein>
<dbReference type="PANTHER" id="PTHR10587">
    <property type="entry name" value="GLYCOSYL TRANSFERASE-RELATED"/>
    <property type="match status" value="1"/>
</dbReference>